<evidence type="ECO:0000259" key="2">
    <source>
        <dbReference type="Pfam" id="PF13439"/>
    </source>
</evidence>
<sequence>MNIGIAGPIEIACLKKHLPNVTEEECKLGLGGTAVNVLIDGLINEGHHVTVFTLDYTIESKYSISGPNLKVIIGHCRTRSKMKWFDCWKAEILQIKQFIDEEKSNIDIVNAHWSYEYAIGTILADVPHLITFRDHAQTKLKLTKQPYRLTRLLMDRWVRNNAKHFSYNSMYLSVLINLKGMVIPNPIQDAEIKTARKHPSYGKKIKICYIANGWDSRKNPKAAIEAFYIAQKTYENCELHLIGSGFEPAGANYNLVQKKGWSKNVHFRGKMNRSRLMEELQHFDILLHTAREQSFGNILIEAMSKGIPVIGGKDAGAVPWILDDGYSGCLTDVKSPKIVAEHIIRLIVDGQYYEKLSRNGIINLQTSFSQEIVCKQYIKEYNSILELSC</sequence>
<dbReference type="STRING" id="150146.SAMN05443667_10331"/>
<dbReference type="Proteomes" id="UP000198951">
    <property type="component" value="Unassembled WGS sequence"/>
</dbReference>
<dbReference type="RefSeq" id="WP_091085937.1">
    <property type="nucleotide sequence ID" value="NZ_FNRD01000003.1"/>
</dbReference>
<dbReference type="Pfam" id="PF00534">
    <property type="entry name" value="Glycos_transf_1"/>
    <property type="match status" value="1"/>
</dbReference>
<evidence type="ECO:0000313" key="3">
    <source>
        <dbReference type="EMBL" id="SEA26120.1"/>
    </source>
</evidence>
<reference evidence="4" key="1">
    <citation type="submission" date="2016-10" db="EMBL/GenBank/DDBJ databases">
        <authorList>
            <person name="Varghese N."/>
            <person name="Submissions S."/>
        </authorList>
    </citation>
    <scope>NUCLEOTIDE SEQUENCE [LARGE SCALE GENOMIC DNA]</scope>
    <source>
        <strain evidence="4">DSM 22376</strain>
    </source>
</reference>
<evidence type="ECO:0000259" key="1">
    <source>
        <dbReference type="Pfam" id="PF00534"/>
    </source>
</evidence>
<feature type="domain" description="Glycosyl transferase family 1" evidence="1">
    <location>
        <begin position="195"/>
        <end position="360"/>
    </location>
</feature>
<name>A0A1H3ZQY1_9FLAO</name>
<dbReference type="CDD" id="cd03801">
    <property type="entry name" value="GT4_PimA-like"/>
    <property type="match status" value="1"/>
</dbReference>
<dbReference type="PANTHER" id="PTHR12526:SF630">
    <property type="entry name" value="GLYCOSYLTRANSFERASE"/>
    <property type="match status" value="1"/>
</dbReference>
<dbReference type="InterPro" id="IPR001296">
    <property type="entry name" value="Glyco_trans_1"/>
</dbReference>
<dbReference type="Pfam" id="PF13439">
    <property type="entry name" value="Glyco_transf_4"/>
    <property type="match status" value="1"/>
</dbReference>
<gene>
    <name evidence="3" type="ORF">SAMN05443667_10331</name>
</gene>
<accession>A0A1H3ZQY1</accession>
<feature type="domain" description="Glycosyltransferase subfamily 4-like N-terminal" evidence="2">
    <location>
        <begin position="35"/>
        <end position="172"/>
    </location>
</feature>
<dbReference type="GO" id="GO:0016757">
    <property type="term" value="F:glycosyltransferase activity"/>
    <property type="evidence" value="ECO:0007669"/>
    <property type="project" value="InterPro"/>
</dbReference>
<dbReference type="SUPFAM" id="SSF53756">
    <property type="entry name" value="UDP-Glycosyltransferase/glycogen phosphorylase"/>
    <property type="match status" value="1"/>
</dbReference>
<organism evidence="3 4">
    <name type="scientific">Flavobacterium gillisiae</name>
    <dbReference type="NCBI Taxonomy" id="150146"/>
    <lineage>
        <taxon>Bacteria</taxon>
        <taxon>Pseudomonadati</taxon>
        <taxon>Bacteroidota</taxon>
        <taxon>Flavobacteriia</taxon>
        <taxon>Flavobacteriales</taxon>
        <taxon>Flavobacteriaceae</taxon>
        <taxon>Flavobacterium</taxon>
    </lineage>
</organism>
<evidence type="ECO:0000313" key="4">
    <source>
        <dbReference type="Proteomes" id="UP000198951"/>
    </source>
</evidence>
<keyword evidence="4" id="KW-1185">Reference proteome</keyword>
<dbReference type="Gene3D" id="3.40.50.2000">
    <property type="entry name" value="Glycogen Phosphorylase B"/>
    <property type="match status" value="2"/>
</dbReference>
<proteinExistence type="predicted"/>
<dbReference type="OrthoDB" id="9811239at2"/>
<dbReference type="EMBL" id="FNRD01000003">
    <property type="protein sequence ID" value="SEA26120.1"/>
    <property type="molecule type" value="Genomic_DNA"/>
</dbReference>
<protein>
    <submittedName>
        <fullName evidence="3">Glycosyltransferase involved in cell wall bisynthesis</fullName>
    </submittedName>
</protein>
<dbReference type="PANTHER" id="PTHR12526">
    <property type="entry name" value="GLYCOSYLTRANSFERASE"/>
    <property type="match status" value="1"/>
</dbReference>
<dbReference type="AlphaFoldDB" id="A0A1H3ZQY1"/>
<keyword evidence="3" id="KW-0808">Transferase</keyword>
<dbReference type="InterPro" id="IPR028098">
    <property type="entry name" value="Glyco_trans_4-like_N"/>
</dbReference>